<evidence type="ECO:0000313" key="2">
    <source>
        <dbReference type="Proteomes" id="UP000033188"/>
    </source>
</evidence>
<protein>
    <submittedName>
        <fullName evidence="1">Uncharacterized protein</fullName>
    </submittedName>
</protein>
<reference evidence="2" key="1">
    <citation type="submission" date="2014-06" db="EMBL/GenBank/DDBJ databases">
        <authorList>
            <person name="Aslett M."/>
            <person name="De Silva N."/>
        </authorList>
    </citation>
    <scope>NUCLEOTIDE SEQUENCE [LARGE SCALE GENOMIC DNA]</scope>
    <source>
        <strain evidence="2">Bond</strain>
    </source>
</reference>
<accession>A0A061D3T2</accession>
<dbReference type="KEGG" id="bbig:BBBOND_0205240"/>
<organism evidence="1 2">
    <name type="scientific">Babesia bigemina</name>
    <dbReference type="NCBI Taxonomy" id="5866"/>
    <lineage>
        <taxon>Eukaryota</taxon>
        <taxon>Sar</taxon>
        <taxon>Alveolata</taxon>
        <taxon>Apicomplexa</taxon>
        <taxon>Aconoidasida</taxon>
        <taxon>Piroplasmida</taxon>
        <taxon>Babesiidae</taxon>
        <taxon>Babesia</taxon>
    </lineage>
</organism>
<dbReference type="AlphaFoldDB" id="A0A061D3T2"/>
<dbReference type="RefSeq" id="XP_012767552.1">
    <property type="nucleotide sequence ID" value="XM_012912098.1"/>
</dbReference>
<dbReference type="GeneID" id="24563907"/>
<dbReference type="EMBL" id="LK391708">
    <property type="protein sequence ID" value="CDR95366.1"/>
    <property type="molecule type" value="Genomic_DNA"/>
</dbReference>
<dbReference type="OrthoDB" id="366452at2759"/>
<proteinExistence type="predicted"/>
<evidence type="ECO:0000313" key="1">
    <source>
        <dbReference type="EMBL" id="CDR95366.1"/>
    </source>
</evidence>
<dbReference type="Proteomes" id="UP000033188">
    <property type="component" value="Chromosome 2"/>
</dbReference>
<name>A0A061D3T2_BABBI</name>
<gene>
    <name evidence="1" type="ORF">BBBOND_0205240</name>
</gene>
<sequence length="361" mass="41259">MYDREASFAKSYIVNPSKSTSGQTQRYTPPNVHESVGMNVVAHGQGNARPPQNAHTGDVSVTDTMEIPTIKNTNTKWMTMQRLQGETTVAKRSDSQNIYNHISAVKSTGSHGFSNSVGSGMESPQKKYEADAQHESVTTMKTCVFYIDIKWKPVQPDQMLHFEFGISGDIYRQLFLFITNLLPPTGVRDIPSKSGFQACERYDSLMVMKDKLDISNDTMSDTNVLCMLEKLRTLKCAICKNGGRRKVLRKSYPERKCAIYSTSTKHELHCYFGSNIVDQKSRLLLYHKVICDREPVFICGKEDRNCKAVMERLYDLYLEIAEWRIQVVLRRLTNLRESTFQVSFGINARDMIDFIMFIFTN</sequence>
<dbReference type="VEuPathDB" id="PiroplasmaDB:BBBOND_0205240"/>
<keyword evidence="2" id="KW-1185">Reference proteome</keyword>